<keyword evidence="1" id="KW-0732">Signal</keyword>
<protein>
    <recommendedName>
        <fullName evidence="4">Secreted protein</fullName>
    </recommendedName>
</protein>
<gene>
    <name evidence="2" type="ORF">SOCE26_102790</name>
</gene>
<evidence type="ECO:0008006" key="4">
    <source>
        <dbReference type="Google" id="ProtNLM"/>
    </source>
</evidence>
<evidence type="ECO:0000313" key="3">
    <source>
        <dbReference type="Proteomes" id="UP000238348"/>
    </source>
</evidence>
<dbReference type="EMBL" id="CP012673">
    <property type="protein sequence ID" value="AUX48738.1"/>
    <property type="molecule type" value="Genomic_DNA"/>
</dbReference>
<feature type="signal peptide" evidence="1">
    <location>
        <begin position="1"/>
        <end position="25"/>
    </location>
</feature>
<feature type="chain" id="PRO_5014953695" description="Secreted protein" evidence="1">
    <location>
        <begin position="26"/>
        <end position="215"/>
    </location>
</feature>
<reference evidence="2 3" key="1">
    <citation type="submission" date="2015-09" db="EMBL/GenBank/DDBJ databases">
        <title>Sorangium comparison.</title>
        <authorList>
            <person name="Zaburannyi N."/>
            <person name="Bunk B."/>
            <person name="Overmann J."/>
            <person name="Mueller R."/>
        </authorList>
    </citation>
    <scope>NUCLEOTIDE SEQUENCE [LARGE SCALE GENOMIC DNA]</scope>
    <source>
        <strain evidence="2 3">So ce26</strain>
    </source>
</reference>
<dbReference type="AlphaFoldDB" id="A0A2L0FAV6"/>
<evidence type="ECO:0000313" key="2">
    <source>
        <dbReference type="EMBL" id="AUX48738.1"/>
    </source>
</evidence>
<dbReference type="Proteomes" id="UP000238348">
    <property type="component" value="Chromosome"/>
</dbReference>
<evidence type="ECO:0000256" key="1">
    <source>
        <dbReference type="SAM" id="SignalP"/>
    </source>
</evidence>
<proteinExistence type="predicted"/>
<name>A0A2L0FAV6_SORCE</name>
<accession>A0A2L0FAV6</accession>
<organism evidence="2 3">
    <name type="scientific">Sorangium cellulosum</name>
    <name type="common">Polyangium cellulosum</name>
    <dbReference type="NCBI Taxonomy" id="56"/>
    <lineage>
        <taxon>Bacteria</taxon>
        <taxon>Pseudomonadati</taxon>
        <taxon>Myxococcota</taxon>
        <taxon>Polyangia</taxon>
        <taxon>Polyangiales</taxon>
        <taxon>Polyangiaceae</taxon>
        <taxon>Sorangium</taxon>
    </lineage>
</organism>
<sequence>MRRSAWLVAAVATVGAALAPSAALAEPVRPWQLDLAVGVRGGSGVLVSEGRLFLGWCGSRDAGTEKVAWLPYFSAGLSASAGAAWVDDPRGVGGEVRVARYTLGPELRAGLAGESGTMDHYVYLAVAPVYVFAGTLSDRLPEAGGALGARAAFGIGLPAKWRTIFGSPDERSCDGSSECLVSDVVFFVMPNHAELAYENAAGSSHRVGGAIGYSF</sequence>